<sequence length="481" mass="48403">MTVSSPEPRGNGLSTSLVTDFRAILDALEKEKCARSGTAPHESAGAAGAASGEGGAESPATSPTDSTVPASPVAAGSDPTPVEGGRSAVPVEPSVPMMRDRTRSVRGEAAPKPTPMALSDVRSRISALGDVRDMFPQRSSPRDSEGVAEAAAAAAEISEARNPETGASLITRLLARKQPPAAAAAVTEMPTPRRRAFGASGRGGEAEQPVRRRKSASKDVITWQRLGVLAVCVAVFGGGLVALQRLAAREEAVVAPEEIGNAAIASVAPSAPLAVAAIPAAETVAVAAAPVSQPMAERTTPASVADVVAEIPKLNLRDAEPVFDGPATPAAPAGVTAFAAPEPPASPRLSETADAGAADGAEAAHVALPKQAPLPPVKLAALETPEATTAAAEPETEDTAVEAGDASGADPVGTAVVRSAVTMRAGPKKSSAAVLNLQGGEKVELVACKGWCEVVAEGKRGFIYKSFLNTQAVQQAEAAAE</sequence>
<proteinExistence type="predicted"/>
<organism evidence="2 3">
    <name type="scientific">Ancylobacter pratisalsi</name>
    <dbReference type="NCBI Taxonomy" id="1745854"/>
    <lineage>
        <taxon>Bacteria</taxon>
        <taxon>Pseudomonadati</taxon>
        <taxon>Pseudomonadota</taxon>
        <taxon>Alphaproteobacteria</taxon>
        <taxon>Hyphomicrobiales</taxon>
        <taxon>Xanthobacteraceae</taxon>
        <taxon>Ancylobacter</taxon>
    </lineage>
</organism>
<evidence type="ECO:0000313" key="3">
    <source>
        <dbReference type="Proteomes" id="UP000464751"/>
    </source>
</evidence>
<dbReference type="InterPro" id="IPR010466">
    <property type="entry name" value="DUF1058"/>
</dbReference>
<keyword evidence="3" id="KW-1185">Reference proteome</keyword>
<name>A0A6P1YUV6_9HYPH</name>
<evidence type="ECO:0008006" key="4">
    <source>
        <dbReference type="Google" id="ProtNLM"/>
    </source>
</evidence>
<dbReference type="KEGG" id="apra:G3A50_18035"/>
<dbReference type="RefSeq" id="WP_163076534.1">
    <property type="nucleotide sequence ID" value="NZ_CP048630.1"/>
</dbReference>
<feature type="compositionally biased region" description="Polar residues" evidence="1">
    <location>
        <begin position="59"/>
        <end position="69"/>
    </location>
</feature>
<dbReference type="Proteomes" id="UP000464751">
    <property type="component" value="Chromosome"/>
</dbReference>
<dbReference type="Pfam" id="PF06347">
    <property type="entry name" value="SH3_4"/>
    <property type="match status" value="1"/>
</dbReference>
<reference evidence="2 3" key="1">
    <citation type="submission" date="2020-02" db="EMBL/GenBank/DDBJ databases">
        <authorList>
            <person name="Li G."/>
        </authorList>
    </citation>
    <scope>NUCLEOTIDE SEQUENCE [LARGE SCALE GENOMIC DNA]</scope>
    <source>
        <strain evidence="2 3">DSM 102029</strain>
    </source>
</reference>
<accession>A0A6P1YUV6</accession>
<feature type="region of interest" description="Disordered" evidence="1">
    <location>
        <begin position="33"/>
        <end position="117"/>
    </location>
</feature>
<dbReference type="AlphaFoldDB" id="A0A6P1YUV6"/>
<evidence type="ECO:0000313" key="2">
    <source>
        <dbReference type="EMBL" id="QIB35394.1"/>
    </source>
</evidence>
<evidence type="ECO:0000256" key="1">
    <source>
        <dbReference type="SAM" id="MobiDB-lite"/>
    </source>
</evidence>
<dbReference type="Gene3D" id="2.30.30.40">
    <property type="entry name" value="SH3 Domains"/>
    <property type="match status" value="1"/>
</dbReference>
<feature type="region of interest" description="Disordered" evidence="1">
    <location>
        <begin position="385"/>
        <end position="409"/>
    </location>
</feature>
<feature type="region of interest" description="Disordered" evidence="1">
    <location>
        <begin position="333"/>
        <end position="361"/>
    </location>
</feature>
<protein>
    <recommendedName>
        <fullName evidence="4">SH3 domain-containing protein</fullName>
    </recommendedName>
</protein>
<feature type="region of interest" description="Disordered" evidence="1">
    <location>
        <begin position="194"/>
        <end position="216"/>
    </location>
</feature>
<gene>
    <name evidence="2" type="ORF">G3A50_18035</name>
</gene>
<dbReference type="EMBL" id="CP048630">
    <property type="protein sequence ID" value="QIB35394.1"/>
    <property type="molecule type" value="Genomic_DNA"/>
</dbReference>